<sequence>MVELTEAEKELIEAIRNFKKSQHNPSIDLEFWIRELFERLLHD</sequence>
<dbReference type="Proteomes" id="UP000285517">
    <property type="component" value="Chromosome"/>
</dbReference>
<proteinExistence type="predicted"/>
<dbReference type="OrthoDB" id="1454191at2"/>
<dbReference type="KEGG" id="aev:EI546_10210"/>
<evidence type="ECO:0000313" key="1">
    <source>
        <dbReference type="EMBL" id="QAA83228.1"/>
    </source>
</evidence>
<accession>A0A410G7E8</accession>
<keyword evidence="2" id="KW-1185">Reference proteome</keyword>
<dbReference type="AlphaFoldDB" id="A0A410G7E8"/>
<dbReference type="EMBL" id="CP034951">
    <property type="protein sequence ID" value="QAA83228.1"/>
    <property type="molecule type" value="Genomic_DNA"/>
</dbReference>
<gene>
    <name evidence="1" type="ORF">EI546_10210</name>
</gene>
<reference evidence="1 2" key="1">
    <citation type="submission" date="2019-01" db="EMBL/GenBank/DDBJ databases">
        <title>Complete genome sequencing of Aequorivita sp. H23M31.</title>
        <authorList>
            <person name="Bae J.-W."/>
        </authorList>
    </citation>
    <scope>NUCLEOTIDE SEQUENCE [LARGE SCALE GENOMIC DNA]</scope>
    <source>
        <strain evidence="1 2">H23M31</strain>
    </source>
</reference>
<protein>
    <submittedName>
        <fullName evidence="1">ArsR family transcriptional regulator</fullName>
    </submittedName>
</protein>
<name>A0A410G7E8_9FLAO</name>
<organism evidence="1 2">
    <name type="scientific">Aequorivita ciconiae</name>
    <dbReference type="NCBI Taxonomy" id="2494375"/>
    <lineage>
        <taxon>Bacteria</taxon>
        <taxon>Pseudomonadati</taxon>
        <taxon>Bacteroidota</taxon>
        <taxon>Flavobacteriia</taxon>
        <taxon>Flavobacteriales</taxon>
        <taxon>Flavobacteriaceae</taxon>
        <taxon>Aequorivita</taxon>
    </lineage>
</organism>
<evidence type="ECO:0000313" key="2">
    <source>
        <dbReference type="Proteomes" id="UP000285517"/>
    </source>
</evidence>